<sequence length="264" mass="29725">MDRWQSYVVNNGDFIVIWCSRWDEVKCVEMEAFGARASVLDLFDLVNQLADDIHSNLLDLLIVLLHRVQTCHEGIWYLGMTELGRPLDHLVVLNGHQPWYDGDVLEGTAWVLSQGLLKLFICTDVKEELSYYKVGAGLRFLHQIWQVMLQTLVGWMALLGVALRIGGNTDAKVVSVVQLYVSDQINCPGEFVDVSLRVVGNGVLPRTRRVTPERQDIPDTQGFGILQRFVNQLSAHVRASKMQTCGQSKFSLADLCQLQRLLGG</sequence>
<gene>
    <name evidence="1" type="ORF">PoMZ_01942</name>
</gene>
<dbReference type="AlphaFoldDB" id="A0A4P7N3U4"/>
<reference evidence="1 2" key="1">
    <citation type="journal article" date="2019" name="Mol. Biol. Evol.">
        <title>Blast fungal genomes show frequent chromosomal changes, gene gains and losses, and effector gene turnover.</title>
        <authorList>
            <person name="Gomez Luciano L.B."/>
            <person name="Jason Tsai I."/>
            <person name="Chuma I."/>
            <person name="Tosa Y."/>
            <person name="Chen Y.H."/>
            <person name="Li J.Y."/>
            <person name="Li M.Y."/>
            <person name="Jade Lu M.Y."/>
            <person name="Nakayashiki H."/>
            <person name="Li W.H."/>
        </authorList>
    </citation>
    <scope>NUCLEOTIDE SEQUENCE [LARGE SCALE GENOMIC DNA]</scope>
    <source>
        <strain evidence="1">MZ5-1-6</strain>
    </source>
</reference>
<evidence type="ECO:0000313" key="1">
    <source>
        <dbReference type="EMBL" id="QBZ57023.1"/>
    </source>
</evidence>
<dbReference type="EMBL" id="CP034205">
    <property type="protein sequence ID" value="QBZ57023.1"/>
    <property type="molecule type" value="Genomic_DNA"/>
</dbReference>
<evidence type="ECO:0000313" key="2">
    <source>
        <dbReference type="Proteomes" id="UP000294847"/>
    </source>
</evidence>
<accession>A0A4P7N3U4</accession>
<protein>
    <submittedName>
        <fullName evidence="1">Uncharacterized protein</fullName>
    </submittedName>
</protein>
<organism evidence="1 2">
    <name type="scientific">Pyricularia oryzae</name>
    <name type="common">Rice blast fungus</name>
    <name type="synonym">Magnaporthe oryzae</name>
    <dbReference type="NCBI Taxonomy" id="318829"/>
    <lineage>
        <taxon>Eukaryota</taxon>
        <taxon>Fungi</taxon>
        <taxon>Dikarya</taxon>
        <taxon>Ascomycota</taxon>
        <taxon>Pezizomycotina</taxon>
        <taxon>Sordariomycetes</taxon>
        <taxon>Sordariomycetidae</taxon>
        <taxon>Magnaporthales</taxon>
        <taxon>Pyriculariaceae</taxon>
        <taxon>Pyricularia</taxon>
    </lineage>
</organism>
<name>A0A4P7N3U4_PYROR</name>
<proteinExistence type="predicted"/>
<dbReference type="Proteomes" id="UP000294847">
    <property type="component" value="Chromosome 2"/>
</dbReference>